<dbReference type="PANTHER" id="PTHR43575">
    <property type="entry name" value="PROTEIN ABCI7, CHLOROPLASTIC"/>
    <property type="match status" value="1"/>
</dbReference>
<dbReference type="PANTHER" id="PTHR43575:SF1">
    <property type="entry name" value="PROTEIN ABCI7, CHLOROPLASTIC"/>
    <property type="match status" value="1"/>
</dbReference>
<dbReference type="InterPro" id="IPR055346">
    <property type="entry name" value="Fe-S_cluster_assembly_SufBD"/>
</dbReference>
<evidence type="ECO:0000313" key="4">
    <source>
        <dbReference type="EMBL" id="REG10715.1"/>
    </source>
</evidence>
<comment type="caution">
    <text evidence="4">The sequence shown here is derived from an EMBL/GenBank/DDBJ whole genome shotgun (WGS) entry which is preliminary data.</text>
</comment>
<accession>A0A347ZTS3</accession>
<dbReference type="RefSeq" id="WP_116223879.1">
    <property type="nucleotide sequence ID" value="NZ_AP018437.1"/>
</dbReference>
<organism evidence="4 5">
    <name type="scientific">Pelolinea submarina</name>
    <dbReference type="NCBI Taxonomy" id="913107"/>
    <lineage>
        <taxon>Bacteria</taxon>
        <taxon>Bacillati</taxon>
        <taxon>Chloroflexota</taxon>
        <taxon>Anaerolineae</taxon>
        <taxon>Anaerolineales</taxon>
        <taxon>Anaerolineaceae</taxon>
        <taxon>Pelolinea</taxon>
    </lineage>
</organism>
<keyword evidence="5" id="KW-1185">Reference proteome</keyword>
<evidence type="ECO:0000259" key="2">
    <source>
        <dbReference type="Pfam" id="PF01458"/>
    </source>
</evidence>
<dbReference type="InterPro" id="IPR045595">
    <property type="entry name" value="SufBD_N"/>
</dbReference>
<dbReference type="Proteomes" id="UP000256388">
    <property type="component" value="Unassembled WGS sequence"/>
</dbReference>
<proteinExistence type="inferred from homology"/>
<feature type="domain" description="SUF system FeS cluster assembly SufBD N-terminal" evidence="3">
    <location>
        <begin position="97"/>
        <end position="172"/>
    </location>
</feature>
<dbReference type="InterPro" id="IPR037284">
    <property type="entry name" value="SUF_FeS_clus_asmbl_SufBD_sf"/>
</dbReference>
<protein>
    <submittedName>
        <fullName evidence="4">Iron-regulated ABC transporter permease protein SufD</fullName>
    </submittedName>
</protein>
<evidence type="ECO:0000313" key="5">
    <source>
        <dbReference type="Proteomes" id="UP000256388"/>
    </source>
</evidence>
<dbReference type="InterPro" id="IPR000825">
    <property type="entry name" value="SUF_FeS_clus_asmbl_SufBD_core"/>
</dbReference>
<gene>
    <name evidence="4" type="ORF">DFR64_0575</name>
</gene>
<dbReference type="Pfam" id="PF01458">
    <property type="entry name" value="SUFBD_core"/>
    <property type="match status" value="1"/>
</dbReference>
<dbReference type="Pfam" id="PF19295">
    <property type="entry name" value="SufBD_N"/>
    <property type="match status" value="1"/>
</dbReference>
<comment type="similarity">
    <text evidence="1">Belongs to the iron-sulfur cluster assembly SufBD family.</text>
</comment>
<evidence type="ECO:0000256" key="1">
    <source>
        <dbReference type="ARBA" id="ARBA00043967"/>
    </source>
</evidence>
<dbReference type="OrthoDB" id="9803529at2"/>
<dbReference type="SUPFAM" id="SSF101960">
    <property type="entry name" value="Stabilizer of iron transporter SufD"/>
    <property type="match status" value="1"/>
</dbReference>
<dbReference type="EMBL" id="QUMS01000001">
    <property type="protein sequence ID" value="REG10715.1"/>
    <property type="molecule type" value="Genomic_DNA"/>
</dbReference>
<sequence length="431" mass="46673">MAEEKLNQFFATLDRVVESNLSNQAAGNDVDWLSRLRAQAGKSFQQLPVPSHKDKSWSHFAELEISEAYGPVGAPKVTTGILDAENKALSALVTITESEIKFQVSSEAAKQGLVVCTLEEAASKHAKLLEDSLTLADLGSEDKLTVFSTAASFHGFLLYVPKGVQLNRPVEILIQNEKENVVFPTNAWIILDEQAETSIVIRQKSATGGLKSAIASLALALDIREDASLHLLETQQYSRAVWTFVNEASRLAAGASLDQFVLDTGSAVNKHILTAVMQGDGSQVSITGIYTPQNDQVYIYDTHQNHNASHTTSDLLFNGVLDGSAYSLWKGNVYVAAGTKGADGFQINRNLLLDEASHAESIPGLEIIADDVRCSHAVTLSSVDPEQMFFLESRGIGPADAEELIVSGFLEAASNRMKDKALKEIIQEALK</sequence>
<dbReference type="AlphaFoldDB" id="A0A347ZTS3"/>
<name>A0A347ZTS3_9CHLR</name>
<reference evidence="4 5" key="1">
    <citation type="submission" date="2018-08" db="EMBL/GenBank/DDBJ databases">
        <title>Genomic Encyclopedia of Type Strains, Phase IV (KMG-IV): sequencing the most valuable type-strain genomes for metagenomic binning, comparative biology and taxonomic classification.</title>
        <authorList>
            <person name="Goeker M."/>
        </authorList>
    </citation>
    <scope>NUCLEOTIDE SEQUENCE [LARGE SCALE GENOMIC DNA]</scope>
    <source>
        <strain evidence="4 5">DSM 23923</strain>
    </source>
</reference>
<evidence type="ECO:0000259" key="3">
    <source>
        <dbReference type="Pfam" id="PF19295"/>
    </source>
</evidence>
<dbReference type="GO" id="GO:0016226">
    <property type="term" value="P:iron-sulfur cluster assembly"/>
    <property type="evidence" value="ECO:0007669"/>
    <property type="project" value="InterPro"/>
</dbReference>
<feature type="domain" description="SUF system FeS cluster assembly SufBD core" evidence="2">
    <location>
        <begin position="176"/>
        <end position="409"/>
    </location>
</feature>